<dbReference type="Pfam" id="PF02350">
    <property type="entry name" value="Epimerase_2"/>
    <property type="match status" value="1"/>
</dbReference>
<dbReference type="NCBIfam" id="TIGR03568">
    <property type="entry name" value="NeuC_NnaA"/>
    <property type="match status" value="1"/>
</dbReference>
<dbReference type="InterPro" id="IPR020004">
    <property type="entry name" value="UDP-GlcNAc_Epase"/>
</dbReference>
<dbReference type="InterPro" id="IPR003331">
    <property type="entry name" value="UDP_GlcNAc_Epimerase_2_dom"/>
</dbReference>
<accession>A0ABQ1ZJ16</accession>
<evidence type="ECO:0000313" key="2">
    <source>
        <dbReference type="EMBL" id="GGH64388.1"/>
    </source>
</evidence>
<dbReference type="EMBL" id="BMFU01000007">
    <property type="protein sequence ID" value="GGH64388.1"/>
    <property type="molecule type" value="Genomic_DNA"/>
</dbReference>
<dbReference type="RefSeq" id="WP_188593788.1">
    <property type="nucleotide sequence ID" value="NZ_BMFU01000007.1"/>
</dbReference>
<comment type="caution">
    <text evidence="2">The sequence shown here is derived from an EMBL/GenBank/DDBJ whole genome shotgun (WGS) entry which is preliminary data.</text>
</comment>
<dbReference type="Proteomes" id="UP000652153">
    <property type="component" value="Unassembled WGS sequence"/>
</dbReference>
<gene>
    <name evidence="2" type="primary">neuC</name>
    <name evidence="2" type="ORF">GCM10008014_42720</name>
</gene>
<evidence type="ECO:0000313" key="3">
    <source>
        <dbReference type="Proteomes" id="UP000652153"/>
    </source>
</evidence>
<reference evidence="3" key="1">
    <citation type="journal article" date="2019" name="Int. J. Syst. Evol. Microbiol.">
        <title>The Global Catalogue of Microorganisms (GCM) 10K type strain sequencing project: providing services to taxonomists for standard genome sequencing and annotation.</title>
        <authorList>
            <consortium name="The Broad Institute Genomics Platform"/>
            <consortium name="The Broad Institute Genome Sequencing Center for Infectious Disease"/>
            <person name="Wu L."/>
            <person name="Ma J."/>
        </authorList>
    </citation>
    <scope>NUCLEOTIDE SEQUENCE [LARGE SCALE GENOMIC DNA]</scope>
    <source>
        <strain evidence="3">CGMCC 1.12770</strain>
    </source>
</reference>
<proteinExistence type="predicted"/>
<feature type="domain" description="UDP-N-acetylglucosamine 2-epimerase" evidence="1">
    <location>
        <begin position="22"/>
        <end position="365"/>
    </location>
</feature>
<dbReference type="CDD" id="cd03786">
    <property type="entry name" value="GTB_UDP-GlcNAc_2-Epimerase"/>
    <property type="match status" value="1"/>
</dbReference>
<organism evidence="2 3">
    <name type="scientific">Paenibacillus silvae</name>
    <dbReference type="NCBI Taxonomy" id="1325358"/>
    <lineage>
        <taxon>Bacteria</taxon>
        <taxon>Bacillati</taxon>
        <taxon>Bacillota</taxon>
        <taxon>Bacilli</taxon>
        <taxon>Bacillales</taxon>
        <taxon>Paenibacillaceae</taxon>
        <taxon>Paenibacillus</taxon>
    </lineage>
</organism>
<dbReference type="InterPro" id="IPR029767">
    <property type="entry name" value="WecB-like"/>
</dbReference>
<dbReference type="PANTHER" id="PTHR43174">
    <property type="entry name" value="UDP-N-ACETYLGLUCOSAMINE 2-EPIMERASE"/>
    <property type="match status" value="1"/>
</dbReference>
<name>A0ABQ1ZJ16_9BACL</name>
<dbReference type="Gene3D" id="3.40.50.2000">
    <property type="entry name" value="Glycogen Phosphorylase B"/>
    <property type="match status" value="2"/>
</dbReference>
<keyword evidence="3" id="KW-1185">Reference proteome</keyword>
<sequence>MKKIVVITGTRADYGIYYPILKAIDEEKTLDLHLLVTGMHLSPQFGNTVELIKEDGFRIAAQVDCLLQGSTHGNMSRSIGIAILGMTQALESIQPDVVVVLGDRGEMFAAAVVAAHMNVPLVHLHGGEVTGTIDESIRHAISKLSHIHLVATEQSRERLLKLGEDSWRVHVVGAPRIETIMKTSFPSHRQVLDKYNIKIKSDGYILFAYHPVTTESTDLGMILKMLNVLVNSGFDVICIKPNADAGSDSLVKLYNRFTDTESVHLVTNFDQLEYLSILQNTELLVGNSSSGIIEAASFQIPVINIGTRQSRRERSSNVIDIIESDTELQSALDKASSQQFRDFVSSVKNVYAKEGTSHLVVDVLKSIKSSDHLIQKIITY</sequence>
<dbReference type="SUPFAM" id="SSF53756">
    <property type="entry name" value="UDP-Glycosyltransferase/glycogen phosphorylase"/>
    <property type="match status" value="1"/>
</dbReference>
<dbReference type="PANTHER" id="PTHR43174:SF3">
    <property type="entry name" value="UDP-N-ACETYLGLUCOSAMINE 2-EPIMERASE"/>
    <property type="match status" value="1"/>
</dbReference>
<protein>
    <submittedName>
        <fullName evidence="2">UDP-N-acetyl glucosamine 2-epimerase</fullName>
    </submittedName>
</protein>
<evidence type="ECO:0000259" key="1">
    <source>
        <dbReference type="Pfam" id="PF02350"/>
    </source>
</evidence>